<keyword evidence="7 9" id="KW-0472">Membrane</keyword>
<dbReference type="Proteomes" id="UP000326331">
    <property type="component" value="Chromosome"/>
</dbReference>
<gene>
    <name evidence="11" type="ORF">Tbon_07340</name>
</gene>
<keyword evidence="5 9" id="KW-0812">Transmembrane</keyword>
<dbReference type="InterPro" id="IPR036259">
    <property type="entry name" value="MFS_trans_sf"/>
</dbReference>
<dbReference type="Gene3D" id="1.20.1720.10">
    <property type="entry name" value="Multidrug resistance protein D"/>
    <property type="match status" value="1"/>
</dbReference>
<feature type="transmembrane region" description="Helical" evidence="9">
    <location>
        <begin position="381"/>
        <end position="407"/>
    </location>
</feature>
<feature type="transmembrane region" description="Helical" evidence="9">
    <location>
        <begin position="204"/>
        <end position="226"/>
    </location>
</feature>
<dbReference type="PROSITE" id="PS50850">
    <property type="entry name" value="MFS"/>
    <property type="match status" value="1"/>
</dbReference>
<feature type="compositionally biased region" description="Low complexity" evidence="8">
    <location>
        <begin position="440"/>
        <end position="454"/>
    </location>
</feature>
<feature type="transmembrane region" description="Helical" evidence="9">
    <location>
        <begin position="176"/>
        <end position="198"/>
    </location>
</feature>
<evidence type="ECO:0000256" key="3">
    <source>
        <dbReference type="ARBA" id="ARBA00022448"/>
    </source>
</evidence>
<evidence type="ECO:0000256" key="8">
    <source>
        <dbReference type="SAM" id="MobiDB-lite"/>
    </source>
</evidence>
<evidence type="ECO:0000259" key="10">
    <source>
        <dbReference type="PROSITE" id="PS50850"/>
    </source>
</evidence>
<keyword evidence="12" id="KW-1185">Reference proteome</keyword>
<keyword evidence="3" id="KW-0813">Transport</keyword>
<evidence type="ECO:0000256" key="2">
    <source>
        <dbReference type="ARBA" id="ARBA00006236"/>
    </source>
</evidence>
<evidence type="ECO:0000256" key="1">
    <source>
        <dbReference type="ARBA" id="ARBA00004651"/>
    </source>
</evidence>
<comment type="subcellular location">
    <subcellularLocation>
        <location evidence="1">Cell membrane</location>
        <topology evidence="1">Multi-pass membrane protein</topology>
    </subcellularLocation>
</comment>
<keyword evidence="6 9" id="KW-1133">Transmembrane helix</keyword>
<comment type="similarity">
    <text evidence="2">Belongs to the major facilitator superfamily. Bcr/CmlA family.</text>
</comment>
<dbReference type="InterPro" id="IPR020846">
    <property type="entry name" value="MFS_dom"/>
</dbReference>
<dbReference type="PRINTS" id="PR01035">
    <property type="entry name" value="TCRTETA"/>
</dbReference>
<evidence type="ECO:0000313" key="12">
    <source>
        <dbReference type="Proteomes" id="UP000326331"/>
    </source>
</evidence>
<dbReference type="PANTHER" id="PTHR23502">
    <property type="entry name" value="MAJOR FACILITATOR SUPERFAMILY"/>
    <property type="match status" value="1"/>
</dbReference>
<feature type="transmembrane region" description="Helical" evidence="9">
    <location>
        <begin position="287"/>
        <end position="310"/>
    </location>
</feature>
<feature type="transmembrane region" description="Helical" evidence="9">
    <location>
        <begin position="86"/>
        <end position="106"/>
    </location>
</feature>
<feature type="transmembrane region" description="Helical" evidence="9">
    <location>
        <begin position="256"/>
        <end position="281"/>
    </location>
</feature>
<dbReference type="InterPro" id="IPR011701">
    <property type="entry name" value="MFS"/>
</dbReference>
<dbReference type="NCBIfam" id="TIGR00710">
    <property type="entry name" value="efflux_Bcr_CflA"/>
    <property type="match status" value="1"/>
</dbReference>
<protein>
    <submittedName>
        <fullName evidence="11">Multidrug effflux MFS transporter</fullName>
    </submittedName>
</protein>
<reference evidence="11 12" key="1">
    <citation type="submission" date="2019-10" db="EMBL/GenBank/DDBJ databases">
        <title>Thermopilla bonchosmolovskayae gen. nov., sp. nov., a moderately thermophilic Chloroflexi bacterium from a Chukotka hot spring (Arctic, Russia), representing a novel classis Thermopillaia, which include previously uncultivated lineage OLB14.</title>
        <authorList>
            <person name="Kochetkova T.V."/>
            <person name="Zayulina K.S."/>
            <person name="Zhigarkov V.S."/>
            <person name="Minaev N.V."/>
            <person name="Novikov A."/>
            <person name="Toshchakov S.V."/>
            <person name="Elcheninov A.G."/>
            <person name="Kublanov I.V."/>
        </authorList>
    </citation>
    <scope>NUCLEOTIDE SEQUENCE [LARGE SCALE GENOMIC DNA]</scope>
    <source>
        <strain evidence="11 12">3753O</strain>
    </source>
</reference>
<dbReference type="InterPro" id="IPR001958">
    <property type="entry name" value="Tet-R_TetA/multi-R_MdtG-like"/>
</dbReference>
<evidence type="ECO:0000256" key="5">
    <source>
        <dbReference type="ARBA" id="ARBA00022692"/>
    </source>
</evidence>
<organism evidence="11 12">
    <name type="scientific">Tepidiforma bonchosmolovskayae</name>
    <dbReference type="NCBI Taxonomy" id="2601677"/>
    <lineage>
        <taxon>Bacteria</taxon>
        <taxon>Bacillati</taxon>
        <taxon>Chloroflexota</taxon>
        <taxon>Tepidiformia</taxon>
        <taxon>Tepidiformales</taxon>
        <taxon>Tepidiformaceae</taxon>
        <taxon>Tepidiforma</taxon>
    </lineage>
</organism>
<dbReference type="CDD" id="cd17320">
    <property type="entry name" value="MFS_MdfA_MDR_like"/>
    <property type="match status" value="1"/>
</dbReference>
<proteinExistence type="inferred from homology"/>
<keyword evidence="4" id="KW-1003">Cell membrane</keyword>
<feature type="transmembrane region" description="Helical" evidence="9">
    <location>
        <begin position="54"/>
        <end position="74"/>
    </location>
</feature>
<sequence>MRTLLPALHGTTPPHPRLFRFPPAPPPPRPRRVPFPFVAAAAPSSRVERPAATAVLVGIAALAPIAVDVFLPSMPAMAREFDTSTGTLSLAVTLFIVAFAGAQLFWGPLSDRAGRRPALLAGLALFVAGSLLCLAASSIPLLLAGRILQGLGGGAGPAIANAVVIDTYRRERAIGVLALITLSIALAPMIAPVFGGLIQEYATWRVVFVLQGGVGVLLAATFFALIPETNRAPDPSALRPSRLAANYRRLFRSRTFATAAVLMGLLFAGQLIFISTSSFVLVDDLGASPVVFGLSFGFVSFGIMAGATICRRLSRRWPPGRIVFVAAAMGWAAALAMAALAVAGLASLPATVLPAFIILAGNGMARPAATATALADFPETAGLASAVLGFTQMAIASGCSILFSALVEPGPGTLAGGMALASTAAFALFALARPPAFSLRSPGPGTGAAAATGTPAPPSPRPR</sequence>
<dbReference type="SUPFAM" id="SSF103473">
    <property type="entry name" value="MFS general substrate transporter"/>
    <property type="match status" value="1"/>
</dbReference>
<feature type="region of interest" description="Disordered" evidence="8">
    <location>
        <begin position="440"/>
        <end position="463"/>
    </location>
</feature>
<dbReference type="Pfam" id="PF07690">
    <property type="entry name" value="MFS_1"/>
    <property type="match status" value="1"/>
</dbReference>
<evidence type="ECO:0000313" key="11">
    <source>
        <dbReference type="EMBL" id="QFG03116.1"/>
    </source>
</evidence>
<dbReference type="PANTHER" id="PTHR23502:SF132">
    <property type="entry name" value="POLYAMINE TRANSPORTER 2-RELATED"/>
    <property type="match status" value="1"/>
</dbReference>
<evidence type="ECO:0000256" key="9">
    <source>
        <dbReference type="SAM" id="Phobius"/>
    </source>
</evidence>
<feature type="transmembrane region" description="Helical" evidence="9">
    <location>
        <begin position="413"/>
        <end position="432"/>
    </location>
</feature>
<feature type="transmembrane region" description="Helical" evidence="9">
    <location>
        <begin position="118"/>
        <end position="141"/>
    </location>
</feature>
<feature type="region of interest" description="Disordered" evidence="8">
    <location>
        <begin position="1"/>
        <end position="25"/>
    </location>
</feature>
<feature type="transmembrane region" description="Helical" evidence="9">
    <location>
        <begin position="147"/>
        <end position="164"/>
    </location>
</feature>
<evidence type="ECO:0000256" key="6">
    <source>
        <dbReference type="ARBA" id="ARBA00022989"/>
    </source>
</evidence>
<dbReference type="InterPro" id="IPR004812">
    <property type="entry name" value="Efflux_drug-R_Bcr/CmlA"/>
</dbReference>
<feature type="transmembrane region" description="Helical" evidence="9">
    <location>
        <begin position="322"/>
        <end position="346"/>
    </location>
</feature>
<name>A0ABX6C1Y1_9CHLR</name>
<feature type="domain" description="Major facilitator superfamily (MFS) profile" evidence="10">
    <location>
        <begin position="52"/>
        <end position="442"/>
    </location>
</feature>
<evidence type="ECO:0000256" key="4">
    <source>
        <dbReference type="ARBA" id="ARBA00022475"/>
    </source>
</evidence>
<accession>A0ABX6C1Y1</accession>
<dbReference type="EMBL" id="CP042829">
    <property type="protein sequence ID" value="QFG03116.1"/>
    <property type="molecule type" value="Genomic_DNA"/>
</dbReference>
<evidence type="ECO:0000256" key="7">
    <source>
        <dbReference type="ARBA" id="ARBA00023136"/>
    </source>
</evidence>
<feature type="transmembrane region" description="Helical" evidence="9">
    <location>
        <begin position="352"/>
        <end position="369"/>
    </location>
</feature>